<organism evidence="3 4">
    <name type="scientific">Ohtaekwangia koreensis</name>
    <dbReference type="NCBI Taxonomy" id="688867"/>
    <lineage>
        <taxon>Bacteria</taxon>
        <taxon>Pseudomonadati</taxon>
        <taxon>Bacteroidota</taxon>
        <taxon>Cytophagia</taxon>
        <taxon>Cytophagales</taxon>
        <taxon>Fulvivirgaceae</taxon>
        <taxon>Ohtaekwangia</taxon>
    </lineage>
</organism>
<dbReference type="RefSeq" id="WP_079689246.1">
    <property type="nucleotide sequence ID" value="NZ_FUZU01000003.1"/>
</dbReference>
<dbReference type="SUPFAM" id="SSF47345">
    <property type="entry name" value="Colicin E immunity proteins"/>
    <property type="match status" value="1"/>
</dbReference>
<dbReference type="InterPro" id="IPR000290">
    <property type="entry name" value="Colicin_pyocin"/>
</dbReference>
<gene>
    <name evidence="3" type="ORF">SAMN05660236_4751</name>
</gene>
<reference evidence="3 4" key="1">
    <citation type="submission" date="2017-02" db="EMBL/GenBank/DDBJ databases">
        <authorList>
            <person name="Peterson S.W."/>
        </authorList>
    </citation>
    <scope>NUCLEOTIDE SEQUENCE [LARGE SCALE GENOMIC DNA]</scope>
    <source>
        <strain evidence="3 4">DSM 25262</strain>
    </source>
</reference>
<dbReference type="STRING" id="688867.SAMN05660236_4751"/>
<dbReference type="AlphaFoldDB" id="A0A1T5M7V7"/>
<protein>
    <submittedName>
        <fullName evidence="3">Colicin immunity protein / pyocin immunity protein</fullName>
    </submittedName>
</protein>
<dbReference type="EMBL" id="FUZU01000003">
    <property type="protein sequence ID" value="SKC84330.1"/>
    <property type="molecule type" value="Genomic_DNA"/>
</dbReference>
<dbReference type="Gene3D" id="1.10.1200.20">
    <property type="entry name" value="Colicin E immunity protein"/>
    <property type="match status" value="1"/>
</dbReference>
<dbReference type="Proteomes" id="UP000190961">
    <property type="component" value="Unassembled WGS sequence"/>
</dbReference>
<keyword evidence="2" id="KW-0079">Bacteriocin immunity</keyword>
<proteinExistence type="inferred from homology"/>
<accession>A0A1T5M7V7</accession>
<dbReference type="InterPro" id="IPR035900">
    <property type="entry name" value="Colicin_E_sf"/>
</dbReference>
<dbReference type="OrthoDB" id="6555806at2"/>
<comment type="similarity">
    <text evidence="1">Belongs to the colicins ColE2/ColE8/ColE9 and pyocins S1/S2 family.</text>
</comment>
<evidence type="ECO:0000256" key="2">
    <source>
        <dbReference type="ARBA" id="ARBA00023025"/>
    </source>
</evidence>
<evidence type="ECO:0000313" key="4">
    <source>
        <dbReference type="Proteomes" id="UP000190961"/>
    </source>
</evidence>
<evidence type="ECO:0000256" key="1">
    <source>
        <dbReference type="ARBA" id="ARBA00009346"/>
    </source>
</evidence>
<evidence type="ECO:0000313" key="3">
    <source>
        <dbReference type="EMBL" id="SKC84330.1"/>
    </source>
</evidence>
<sequence>MTREELIQLVKEITSPKGKTEDEINELIDILEKNVRHPAVTDLIYFENLTAEEVIDKALNYKPFQL</sequence>
<name>A0A1T5M7V7_9BACT</name>
<dbReference type="GO" id="GO:0015643">
    <property type="term" value="F:toxic substance binding"/>
    <property type="evidence" value="ECO:0007669"/>
    <property type="project" value="InterPro"/>
</dbReference>
<dbReference type="GO" id="GO:0030153">
    <property type="term" value="P:bacteriocin immunity"/>
    <property type="evidence" value="ECO:0007669"/>
    <property type="project" value="UniProtKB-KW"/>
</dbReference>
<keyword evidence="4" id="KW-1185">Reference proteome</keyword>
<dbReference type="Pfam" id="PF01320">
    <property type="entry name" value="Colicin_Pyocin"/>
    <property type="match status" value="1"/>
</dbReference>